<dbReference type="SUPFAM" id="SSF81321">
    <property type="entry name" value="Family A G protein-coupled receptor-like"/>
    <property type="match status" value="1"/>
</dbReference>
<evidence type="ECO:0000256" key="4">
    <source>
        <dbReference type="ARBA" id="ARBA00023136"/>
    </source>
</evidence>
<evidence type="ECO:0000313" key="8">
    <source>
        <dbReference type="WBParaSite" id="PSAMB.scaffold10835size3802.g33646.t1"/>
    </source>
</evidence>
<organism evidence="7 8">
    <name type="scientific">Plectus sambesii</name>
    <dbReference type="NCBI Taxonomy" id="2011161"/>
    <lineage>
        <taxon>Eukaryota</taxon>
        <taxon>Metazoa</taxon>
        <taxon>Ecdysozoa</taxon>
        <taxon>Nematoda</taxon>
        <taxon>Chromadorea</taxon>
        <taxon>Plectida</taxon>
        <taxon>Plectina</taxon>
        <taxon>Plectoidea</taxon>
        <taxon>Plectidae</taxon>
        <taxon>Plectus</taxon>
    </lineage>
</organism>
<evidence type="ECO:0000259" key="6">
    <source>
        <dbReference type="PROSITE" id="PS50262"/>
    </source>
</evidence>
<dbReference type="InterPro" id="IPR017452">
    <property type="entry name" value="GPCR_Rhodpsn_7TM"/>
</dbReference>
<name>A0A914UKT7_9BILA</name>
<sequence length="131" mass="14419">MLVVAGLCAADLIYGMGTLLLNAYRVAIIILGLHTYPATAWKCVTMPHIFMAKIGGQLTAMMNLAVSVDRYFAVAYPVKYLKLSINYAKISLGVIFVYFLGSSTIMIGATYFDEPIFAAYTWLCVNAVFPR</sequence>
<evidence type="ECO:0000256" key="3">
    <source>
        <dbReference type="ARBA" id="ARBA00022989"/>
    </source>
</evidence>
<dbReference type="WBParaSite" id="PSAMB.scaffold10835size3802.g33646.t1">
    <property type="protein sequence ID" value="PSAMB.scaffold10835size3802.g33646.t1"/>
    <property type="gene ID" value="PSAMB.scaffold10835size3802.g33646"/>
</dbReference>
<dbReference type="Proteomes" id="UP000887566">
    <property type="component" value="Unplaced"/>
</dbReference>
<feature type="transmembrane region" description="Helical" evidence="5">
    <location>
        <begin position="12"/>
        <end position="34"/>
    </location>
</feature>
<evidence type="ECO:0000256" key="1">
    <source>
        <dbReference type="ARBA" id="ARBA00004370"/>
    </source>
</evidence>
<feature type="domain" description="G-protein coupled receptors family 1 profile" evidence="6">
    <location>
        <begin position="1"/>
        <end position="131"/>
    </location>
</feature>
<evidence type="ECO:0000256" key="2">
    <source>
        <dbReference type="ARBA" id="ARBA00022692"/>
    </source>
</evidence>
<evidence type="ECO:0000313" key="7">
    <source>
        <dbReference type="Proteomes" id="UP000887566"/>
    </source>
</evidence>
<keyword evidence="7" id="KW-1185">Reference proteome</keyword>
<reference evidence="8" key="1">
    <citation type="submission" date="2022-11" db="UniProtKB">
        <authorList>
            <consortium name="WormBaseParasite"/>
        </authorList>
    </citation>
    <scope>IDENTIFICATION</scope>
</reference>
<dbReference type="GO" id="GO:0016020">
    <property type="term" value="C:membrane"/>
    <property type="evidence" value="ECO:0007669"/>
    <property type="project" value="UniProtKB-SubCell"/>
</dbReference>
<keyword evidence="4 5" id="KW-0472">Membrane</keyword>
<dbReference type="PROSITE" id="PS50262">
    <property type="entry name" value="G_PROTEIN_RECEP_F1_2"/>
    <property type="match status" value="1"/>
</dbReference>
<feature type="transmembrane region" description="Helical" evidence="5">
    <location>
        <begin position="90"/>
        <end position="112"/>
    </location>
</feature>
<keyword evidence="2 5" id="KW-0812">Transmembrane</keyword>
<evidence type="ECO:0000256" key="5">
    <source>
        <dbReference type="SAM" id="Phobius"/>
    </source>
</evidence>
<dbReference type="GO" id="GO:0004930">
    <property type="term" value="F:G protein-coupled receptor activity"/>
    <property type="evidence" value="ECO:0007669"/>
    <property type="project" value="InterPro"/>
</dbReference>
<feature type="transmembrane region" description="Helical" evidence="5">
    <location>
        <begin position="54"/>
        <end position="78"/>
    </location>
</feature>
<dbReference type="AlphaFoldDB" id="A0A914UKT7"/>
<protein>
    <submittedName>
        <fullName evidence="8">G-protein coupled receptors family 1 profile domain-containing protein</fullName>
    </submittedName>
</protein>
<accession>A0A914UKT7</accession>
<dbReference type="Gene3D" id="1.20.1070.10">
    <property type="entry name" value="Rhodopsin 7-helix transmembrane proteins"/>
    <property type="match status" value="1"/>
</dbReference>
<keyword evidence="3 5" id="KW-1133">Transmembrane helix</keyword>
<proteinExistence type="predicted"/>
<dbReference type="InterPro" id="IPR000276">
    <property type="entry name" value="GPCR_Rhodpsn"/>
</dbReference>
<dbReference type="PROSITE" id="PS00237">
    <property type="entry name" value="G_PROTEIN_RECEP_F1_1"/>
    <property type="match status" value="1"/>
</dbReference>
<comment type="subcellular location">
    <subcellularLocation>
        <location evidence="1">Membrane</location>
    </subcellularLocation>
</comment>